<evidence type="ECO:0008006" key="3">
    <source>
        <dbReference type="Google" id="ProtNLM"/>
    </source>
</evidence>
<proteinExistence type="predicted"/>
<dbReference type="KEGG" id="bvi:Bcep1808_7703"/>
<reference evidence="1 2" key="1">
    <citation type="submission" date="2007-03" db="EMBL/GenBank/DDBJ databases">
        <title>Complete sequence of plasmid pBVIE05 of Burkholderia vietnamiensis G4.</title>
        <authorList>
            <consortium name="US DOE Joint Genome Institute"/>
            <person name="Copeland A."/>
            <person name="Lucas S."/>
            <person name="Lapidus A."/>
            <person name="Barry K."/>
            <person name="Detter J.C."/>
            <person name="Glavina del Rio T."/>
            <person name="Hammon N."/>
            <person name="Israni S."/>
            <person name="Dalin E."/>
            <person name="Tice H."/>
            <person name="Pitluck S."/>
            <person name="Chain P."/>
            <person name="Malfatti S."/>
            <person name="Shin M."/>
            <person name="Vergez L."/>
            <person name="Schmutz J."/>
            <person name="Larimer F."/>
            <person name="Land M."/>
            <person name="Hauser L."/>
            <person name="Kyrpides N."/>
            <person name="Tiedje J."/>
            <person name="Richardson P."/>
        </authorList>
    </citation>
    <scope>NUCLEOTIDE SEQUENCE [LARGE SCALE GENOMIC DNA]</scope>
    <source>
        <strain evidence="2">G4 / LMG 22486</strain>
        <plasmid evidence="1 2">pBVIE05</plasmid>
    </source>
</reference>
<evidence type="ECO:0000313" key="1">
    <source>
        <dbReference type="EMBL" id="ABO60573.1"/>
    </source>
</evidence>
<gene>
    <name evidence="1" type="ordered locus">Bcep1808_7703</name>
</gene>
<organism evidence="1 2">
    <name type="scientific">Burkholderia vietnamiensis (strain G4 / LMG 22486)</name>
    <name type="common">Burkholderia cepacia (strain R1808)</name>
    <dbReference type="NCBI Taxonomy" id="269482"/>
    <lineage>
        <taxon>Bacteria</taxon>
        <taxon>Pseudomonadati</taxon>
        <taxon>Pseudomonadota</taxon>
        <taxon>Betaproteobacteria</taxon>
        <taxon>Burkholderiales</taxon>
        <taxon>Burkholderiaceae</taxon>
        <taxon>Burkholderia</taxon>
        <taxon>Burkholderia cepacia complex</taxon>
    </lineage>
</organism>
<keyword evidence="1" id="KW-0614">Plasmid</keyword>
<dbReference type="AlphaFoldDB" id="A4JWC0"/>
<accession>A4JWC0</accession>
<dbReference type="EMBL" id="CP000621">
    <property type="protein sequence ID" value="ABO60573.1"/>
    <property type="molecule type" value="Genomic_DNA"/>
</dbReference>
<sequence length="153" mass="17705">MEILLTKAADGTLRPLDEAQADLLKRYATDTLIRCEVKQVRNPRFHRKFFALLTLGFESWEPPILEYKGFEVQKDFEHFREDVTIAAGFYVVTTNLHGSVRLRAQSISFASMKQDEFERLYNAVANVLLQKVLTRYTRADLDQVINRVLGFCS</sequence>
<dbReference type="InterPro" id="IPR009797">
    <property type="entry name" value="DUF1367"/>
</dbReference>
<protein>
    <recommendedName>
        <fullName evidence="3">DUF1367 domain-containing protein</fullName>
    </recommendedName>
</protein>
<dbReference type="Pfam" id="PF07105">
    <property type="entry name" value="DUF1367"/>
    <property type="match status" value="2"/>
</dbReference>
<geneLocation type="plasmid" evidence="1 2">
    <name>pBVIE05</name>
</geneLocation>
<name>A4JWC0_BURVG</name>
<evidence type="ECO:0000313" key="2">
    <source>
        <dbReference type="Proteomes" id="UP000002287"/>
    </source>
</evidence>
<dbReference type="HOGENOM" id="CLU_096415_0_0_4"/>
<dbReference type="Proteomes" id="UP000002287">
    <property type="component" value="Plasmid pBVIE05"/>
</dbReference>